<dbReference type="SUPFAM" id="SSF161098">
    <property type="entry name" value="MetI-like"/>
    <property type="match status" value="1"/>
</dbReference>
<feature type="region of interest" description="Disordered" evidence="7">
    <location>
        <begin position="1"/>
        <end position="37"/>
    </location>
</feature>
<feature type="transmembrane region" description="Helical" evidence="6">
    <location>
        <begin position="184"/>
        <end position="202"/>
    </location>
</feature>
<proteinExistence type="inferred from homology"/>
<name>A0A2S5IWT1_9MICC</name>
<evidence type="ECO:0000313" key="9">
    <source>
        <dbReference type="EMBL" id="PPB49001.1"/>
    </source>
</evidence>
<evidence type="ECO:0000313" key="10">
    <source>
        <dbReference type="Proteomes" id="UP000239297"/>
    </source>
</evidence>
<dbReference type="InterPro" id="IPR035906">
    <property type="entry name" value="MetI-like_sf"/>
</dbReference>
<dbReference type="InterPro" id="IPR051204">
    <property type="entry name" value="ABC_transp_perm/SBD"/>
</dbReference>
<dbReference type="PANTHER" id="PTHR30177:SF4">
    <property type="entry name" value="OSMOPROTECTANT IMPORT PERMEASE PROTEIN OSMW"/>
    <property type="match status" value="1"/>
</dbReference>
<dbReference type="AlphaFoldDB" id="A0A2S5IWT1"/>
<evidence type="ECO:0000256" key="3">
    <source>
        <dbReference type="ARBA" id="ARBA00022692"/>
    </source>
</evidence>
<protein>
    <submittedName>
        <fullName evidence="9">ABC transporter permease</fullName>
    </submittedName>
</protein>
<keyword evidence="2 6" id="KW-0813">Transport</keyword>
<feature type="compositionally biased region" description="Low complexity" evidence="7">
    <location>
        <begin position="9"/>
        <end position="33"/>
    </location>
</feature>
<dbReference type="InterPro" id="IPR000515">
    <property type="entry name" value="MetI-like"/>
</dbReference>
<evidence type="ECO:0000256" key="5">
    <source>
        <dbReference type="ARBA" id="ARBA00023136"/>
    </source>
</evidence>
<dbReference type="OrthoDB" id="9801163at2"/>
<keyword evidence="3 6" id="KW-0812">Transmembrane</keyword>
<dbReference type="GO" id="GO:0055085">
    <property type="term" value="P:transmembrane transport"/>
    <property type="evidence" value="ECO:0007669"/>
    <property type="project" value="InterPro"/>
</dbReference>
<feature type="transmembrane region" description="Helical" evidence="6">
    <location>
        <begin position="250"/>
        <end position="272"/>
    </location>
</feature>
<comment type="similarity">
    <text evidence="6">Belongs to the binding-protein-dependent transport system permease family.</text>
</comment>
<dbReference type="CDD" id="cd06261">
    <property type="entry name" value="TM_PBP2"/>
    <property type="match status" value="1"/>
</dbReference>
<keyword evidence="4 6" id="KW-1133">Transmembrane helix</keyword>
<evidence type="ECO:0000256" key="4">
    <source>
        <dbReference type="ARBA" id="ARBA00022989"/>
    </source>
</evidence>
<dbReference type="Proteomes" id="UP000239297">
    <property type="component" value="Unassembled WGS sequence"/>
</dbReference>
<dbReference type="PROSITE" id="PS50928">
    <property type="entry name" value="ABC_TM1"/>
    <property type="match status" value="1"/>
</dbReference>
<dbReference type="GO" id="GO:0031460">
    <property type="term" value="P:glycine betaine transport"/>
    <property type="evidence" value="ECO:0007669"/>
    <property type="project" value="TreeGrafter"/>
</dbReference>
<dbReference type="PANTHER" id="PTHR30177">
    <property type="entry name" value="GLYCINE BETAINE/L-PROLINE TRANSPORT SYSTEM PERMEASE PROTEIN PROW"/>
    <property type="match status" value="1"/>
</dbReference>
<comment type="subcellular location">
    <subcellularLocation>
        <location evidence="6">Cell membrane</location>
        <topology evidence="6">Multi-pass membrane protein</topology>
    </subcellularLocation>
    <subcellularLocation>
        <location evidence="1">Membrane</location>
        <topology evidence="1">Multi-pass membrane protein</topology>
    </subcellularLocation>
</comment>
<keyword evidence="5 6" id="KW-0472">Membrane</keyword>
<dbReference type="Pfam" id="PF00528">
    <property type="entry name" value="BPD_transp_1"/>
    <property type="match status" value="1"/>
</dbReference>
<dbReference type="Gene3D" id="1.10.3720.10">
    <property type="entry name" value="MetI-like"/>
    <property type="match status" value="1"/>
</dbReference>
<accession>A0A2S5IWT1</accession>
<sequence length="316" mass="32641">MPRAGRWASTPVRSPRSPRPTTRPTTTGPCTRPAGVPRVSELVGAPAETVAQGRTAGAGPVTGARGAADPLTVSTGRGWRPLLLQLAGILLAVGALVAWLLTTQLTETERITLNPASLLVYTREHLALTLLSAAIVLLLAIPLGILLTRRPFRRLAGPVLAVVNIGQSAPAIGIVVLLAAWLGFGFRAAVTALVVYALLPVLRNTMVGIGQVDDRLVEAGRGMGMSAAAVLFRVELPLAVPIMLAGIRTALVLLVGTAALSTFINGGGLGILITTGVNLNLTRVLVAGAVSVALLALLVDWVGRVVELLARPKGLT</sequence>
<evidence type="ECO:0000256" key="2">
    <source>
        <dbReference type="ARBA" id="ARBA00022448"/>
    </source>
</evidence>
<keyword evidence="10" id="KW-1185">Reference proteome</keyword>
<feature type="transmembrane region" description="Helical" evidence="6">
    <location>
        <begin position="159"/>
        <end position="178"/>
    </location>
</feature>
<gene>
    <name evidence="9" type="ORF">C4K88_09760</name>
</gene>
<evidence type="ECO:0000256" key="7">
    <source>
        <dbReference type="SAM" id="MobiDB-lite"/>
    </source>
</evidence>
<dbReference type="GO" id="GO:0005886">
    <property type="term" value="C:plasma membrane"/>
    <property type="evidence" value="ECO:0007669"/>
    <property type="project" value="UniProtKB-SubCell"/>
</dbReference>
<comment type="caution">
    <text evidence="9">The sequence shown here is derived from an EMBL/GenBank/DDBJ whole genome shotgun (WGS) entry which is preliminary data.</text>
</comment>
<evidence type="ECO:0000256" key="1">
    <source>
        <dbReference type="ARBA" id="ARBA00004141"/>
    </source>
</evidence>
<evidence type="ECO:0000256" key="6">
    <source>
        <dbReference type="RuleBase" id="RU363032"/>
    </source>
</evidence>
<organism evidence="9 10">
    <name type="scientific">Arthrobacter pityocampae</name>
    <dbReference type="NCBI Taxonomy" id="547334"/>
    <lineage>
        <taxon>Bacteria</taxon>
        <taxon>Bacillati</taxon>
        <taxon>Actinomycetota</taxon>
        <taxon>Actinomycetes</taxon>
        <taxon>Micrococcales</taxon>
        <taxon>Micrococcaceae</taxon>
        <taxon>Arthrobacter</taxon>
    </lineage>
</organism>
<dbReference type="EMBL" id="PRKW01000004">
    <property type="protein sequence ID" value="PPB49001.1"/>
    <property type="molecule type" value="Genomic_DNA"/>
</dbReference>
<evidence type="ECO:0000259" key="8">
    <source>
        <dbReference type="PROSITE" id="PS50928"/>
    </source>
</evidence>
<reference evidence="9 10" key="1">
    <citation type="journal article" date="2014" name="Int. J. Syst. Evol. Microbiol.">
        <title>Arthrobacter pityocampae sp. nov., isolated from Thaumetopoea pityocampa (Lep., Thaumetopoeidae).</title>
        <authorList>
            <person name="Ince I.A."/>
            <person name="Demirbag Z."/>
            <person name="Kati H."/>
        </authorList>
    </citation>
    <scope>NUCLEOTIDE SEQUENCE [LARGE SCALE GENOMIC DNA]</scope>
    <source>
        <strain evidence="9 10">Tp2</strain>
    </source>
</reference>
<feature type="transmembrane region" description="Helical" evidence="6">
    <location>
        <begin position="284"/>
        <end position="303"/>
    </location>
</feature>
<feature type="domain" description="ABC transmembrane type-1" evidence="8">
    <location>
        <begin position="122"/>
        <end position="303"/>
    </location>
</feature>
<feature type="transmembrane region" description="Helical" evidence="6">
    <location>
        <begin position="125"/>
        <end position="147"/>
    </location>
</feature>
<feature type="transmembrane region" description="Helical" evidence="6">
    <location>
        <begin position="82"/>
        <end position="105"/>
    </location>
</feature>